<sequence length="511" mass="55696">MQDDHQVPSAVAPASTFRAEWRVIDACPDPLDVFDALFGESRNAFLLESSVVRDGFSRFSFVGDAHAPGAEAFRYDLATRRVEVETDAGTSSCTVPNFFDFLAGRIDAVRIDGADELPFGFDGGYVGYLGYELKAEAGSGCAHASDEPAAVFMFAGRLVAIDHVAHRTYLLHLVPPDADAARPASSAEARLANDWLAAAESAVRRPAHAVSAAAAAPRRARMSIEAVEAWIGKHARIRHPRVRYIQRIRDALKEIVDGETYEVCLTNSIEFVPDFPPLELYRVLRQCSPAPHAGFFRAGDFHLLSASPERFISVNRDRYVEAKPIKGTRPRGVTPDEDRRQIEDLLGSEKDRAENLMIVDLLRNDLGRVCELSTVDVPRLFDIETYSHVHQLVSTISGKLKRGVSSVECVRAAFPGGSMTGAPKLRTMEIIDRLEAGPRGVYSGAFGWFGLSGACDLNIVIRSLVVLPGKARFGVGGALTALSDPEEEFVETMVKARNLIEAIESLKAAGA</sequence>
<dbReference type="PRINTS" id="PR00095">
    <property type="entry name" value="ANTSNTHASEI"/>
</dbReference>
<evidence type="ECO:0000256" key="1">
    <source>
        <dbReference type="ARBA" id="ARBA00013139"/>
    </source>
</evidence>
<dbReference type="RefSeq" id="WP_208458350.1">
    <property type="nucleotide sequence ID" value="NZ_CADFGW010000009.1"/>
</dbReference>
<dbReference type="Gene3D" id="3.60.120.10">
    <property type="entry name" value="Anthranilate synthase"/>
    <property type="match status" value="1"/>
</dbReference>
<evidence type="ECO:0000256" key="2">
    <source>
        <dbReference type="ARBA" id="ARBA00022679"/>
    </source>
</evidence>
<dbReference type="PANTHER" id="PTHR11236">
    <property type="entry name" value="AMINOBENZOATE/ANTHRANILATE SYNTHASE"/>
    <property type="match status" value="1"/>
</dbReference>
<feature type="domain" description="Anthranilate synthase component I N-terminal" evidence="4">
    <location>
        <begin position="29"/>
        <end position="170"/>
    </location>
</feature>
<organism evidence="5 6">
    <name type="scientific">Burkholderia multivorans</name>
    <dbReference type="NCBI Taxonomy" id="87883"/>
    <lineage>
        <taxon>Bacteria</taxon>
        <taxon>Pseudomonadati</taxon>
        <taxon>Pseudomonadota</taxon>
        <taxon>Betaproteobacteria</taxon>
        <taxon>Burkholderiales</taxon>
        <taxon>Burkholderiaceae</taxon>
        <taxon>Burkholderia</taxon>
        <taxon>Burkholderia cepacia complex</taxon>
    </lineage>
</organism>
<protein>
    <recommendedName>
        <fullName evidence="1">aminodeoxychorismate synthase</fullName>
        <ecNumber evidence="1">2.6.1.85</ecNumber>
    </recommendedName>
</protein>
<dbReference type="InterPro" id="IPR019999">
    <property type="entry name" value="Anth_synth_I-like"/>
</dbReference>
<reference evidence="5 6" key="1">
    <citation type="submission" date="2016-04" db="EMBL/GenBank/DDBJ databases">
        <authorList>
            <person name="Peeters C."/>
        </authorList>
    </citation>
    <scope>NUCLEOTIDE SEQUENCE [LARGE SCALE GENOMIC DNA]</scope>
    <source>
        <strain evidence="5">LMG 29311</strain>
    </source>
</reference>
<comment type="caution">
    <text evidence="5">The sequence shown here is derived from an EMBL/GenBank/DDBJ whole genome shotgun (WGS) entry which is preliminary data.</text>
</comment>
<dbReference type="SUPFAM" id="SSF56322">
    <property type="entry name" value="ADC synthase"/>
    <property type="match status" value="1"/>
</dbReference>
<keyword evidence="2" id="KW-0808">Transferase</keyword>
<name>A0ABD7L7E1_9BURK</name>
<proteinExistence type="predicted"/>
<dbReference type="AlphaFoldDB" id="A0ABD7L7E1"/>
<dbReference type="InterPro" id="IPR006805">
    <property type="entry name" value="Anth_synth_I_N"/>
</dbReference>
<dbReference type="InterPro" id="IPR015890">
    <property type="entry name" value="Chorismate_C"/>
</dbReference>
<dbReference type="NCBIfam" id="TIGR00553">
    <property type="entry name" value="pabB"/>
    <property type="match status" value="1"/>
</dbReference>
<evidence type="ECO:0000313" key="5">
    <source>
        <dbReference type="EMBL" id="SAJ98017.1"/>
    </source>
</evidence>
<dbReference type="InterPro" id="IPR005801">
    <property type="entry name" value="ADC_synthase"/>
</dbReference>
<dbReference type="Pfam" id="PF04715">
    <property type="entry name" value="Anth_synt_I_N"/>
    <property type="match status" value="1"/>
</dbReference>
<dbReference type="InterPro" id="IPR005802">
    <property type="entry name" value="ADC_synth_comp_1"/>
</dbReference>
<evidence type="ECO:0000313" key="6">
    <source>
        <dbReference type="Proteomes" id="UP000196218"/>
    </source>
</evidence>
<dbReference type="GO" id="GO:0046820">
    <property type="term" value="F:4-amino-4-deoxychorismate synthase activity"/>
    <property type="evidence" value="ECO:0007669"/>
    <property type="project" value="UniProtKB-EC"/>
</dbReference>
<dbReference type="EMBL" id="FKJW01000005">
    <property type="protein sequence ID" value="SAJ98017.1"/>
    <property type="molecule type" value="Genomic_DNA"/>
</dbReference>
<dbReference type="Proteomes" id="UP000196218">
    <property type="component" value="Unassembled WGS sequence"/>
</dbReference>
<evidence type="ECO:0000259" key="3">
    <source>
        <dbReference type="Pfam" id="PF00425"/>
    </source>
</evidence>
<gene>
    <name evidence="5" type="ORF">UA18_03740</name>
</gene>
<evidence type="ECO:0000259" key="4">
    <source>
        <dbReference type="Pfam" id="PF04715"/>
    </source>
</evidence>
<dbReference type="Pfam" id="PF00425">
    <property type="entry name" value="Chorismate_bind"/>
    <property type="match status" value="1"/>
</dbReference>
<dbReference type="PANTHER" id="PTHR11236:SF18">
    <property type="entry name" value="AMINODEOXYCHORISMATE SYNTHASE"/>
    <property type="match status" value="1"/>
</dbReference>
<dbReference type="EC" id="2.6.1.85" evidence="1"/>
<feature type="domain" description="Chorismate-utilising enzyme C-terminal" evidence="3">
    <location>
        <begin position="243"/>
        <end position="495"/>
    </location>
</feature>
<accession>A0ABD7L7E1</accession>